<comment type="subcellular location">
    <subcellularLocation>
        <location evidence="1 7">Cell membrane</location>
        <topology evidence="1 7">Multi-pass membrane protein</topology>
    </subcellularLocation>
</comment>
<feature type="transmembrane region" description="Helical" evidence="7">
    <location>
        <begin position="150"/>
        <end position="177"/>
    </location>
</feature>
<feature type="transmembrane region" description="Helical" evidence="7">
    <location>
        <begin position="21"/>
        <end position="39"/>
    </location>
</feature>
<evidence type="ECO:0000256" key="5">
    <source>
        <dbReference type="ARBA" id="ARBA00022989"/>
    </source>
</evidence>
<name>A0A174A7T9_9FIRM</name>
<keyword evidence="2 7" id="KW-0813">Transport</keyword>
<protein>
    <submittedName>
        <fullName evidence="9">Binding-protein-dependent transport system inner membrane protein</fullName>
    </submittedName>
</protein>
<feature type="transmembrane region" description="Helical" evidence="7">
    <location>
        <begin position="298"/>
        <end position="324"/>
    </location>
</feature>
<evidence type="ECO:0000256" key="4">
    <source>
        <dbReference type="ARBA" id="ARBA00022692"/>
    </source>
</evidence>
<keyword evidence="3" id="KW-1003">Cell membrane</keyword>
<evidence type="ECO:0000256" key="2">
    <source>
        <dbReference type="ARBA" id="ARBA00022448"/>
    </source>
</evidence>
<keyword evidence="6 7" id="KW-0472">Membrane</keyword>
<organism evidence="9 10">
    <name type="scientific">Hungatella hathewayi</name>
    <dbReference type="NCBI Taxonomy" id="154046"/>
    <lineage>
        <taxon>Bacteria</taxon>
        <taxon>Bacillati</taxon>
        <taxon>Bacillota</taxon>
        <taxon>Clostridia</taxon>
        <taxon>Lachnospirales</taxon>
        <taxon>Lachnospiraceae</taxon>
        <taxon>Hungatella</taxon>
    </lineage>
</organism>
<dbReference type="InterPro" id="IPR035906">
    <property type="entry name" value="MetI-like_sf"/>
</dbReference>
<evidence type="ECO:0000313" key="9">
    <source>
        <dbReference type="EMBL" id="CUN84752.1"/>
    </source>
</evidence>
<dbReference type="InterPro" id="IPR000515">
    <property type="entry name" value="MetI-like"/>
</dbReference>
<gene>
    <name evidence="9" type="primary">gsiC_1</name>
    <name evidence="9" type="ORF">ERS852407_01254</name>
</gene>
<dbReference type="SUPFAM" id="SSF161098">
    <property type="entry name" value="MetI-like"/>
    <property type="match status" value="1"/>
</dbReference>
<feature type="transmembrane region" description="Helical" evidence="7">
    <location>
        <begin position="117"/>
        <end position="138"/>
    </location>
</feature>
<dbReference type="Gene3D" id="1.10.3720.10">
    <property type="entry name" value="MetI-like"/>
    <property type="match status" value="1"/>
</dbReference>
<dbReference type="Pfam" id="PF19300">
    <property type="entry name" value="BPD_transp_1_N"/>
    <property type="match status" value="1"/>
</dbReference>
<dbReference type="AlphaFoldDB" id="A0A174A7T9"/>
<dbReference type="Proteomes" id="UP000095651">
    <property type="component" value="Unassembled WGS sequence"/>
</dbReference>
<reference evidence="9 10" key="1">
    <citation type="submission" date="2015-09" db="EMBL/GenBank/DDBJ databases">
        <authorList>
            <consortium name="Pathogen Informatics"/>
        </authorList>
    </citation>
    <scope>NUCLEOTIDE SEQUENCE [LARGE SCALE GENOMIC DNA]</scope>
    <source>
        <strain evidence="9 10">2789STDY5608850</strain>
    </source>
</reference>
<dbReference type="CDD" id="cd06261">
    <property type="entry name" value="TM_PBP2"/>
    <property type="match status" value="1"/>
</dbReference>
<feature type="transmembrane region" description="Helical" evidence="7">
    <location>
        <begin position="197"/>
        <end position="217"/>
    </location>
</feature>
<dbReference type="PANTHER" id="PTHR43163">
    <property type="entry name" value="DIPEPTIDE TRANSPORT SYSTEM PERMEASE PROTEIN DPPB-RELATED"/>
    <property type="match status" value="1"/>
</dbReference>
<dbReference type="Pfam" id="PF00528">
    <property type="entry name" value="BPD_transp_1"/>
    <property type="match status" value="1"/>
</dbReference>
<feature type="transmembrane region" description="Helical" evidence="7">
    <location>
        <begin position="256"/>
        <end position="278"/>
    </location>
</feature>
<dbReference type="PANTHER" id="PTHR43163:SF6">
    <property type="entry name" value="DIPEPTIDE TRANSPORT SYSTEM PERMEASE PROTEIN DPPB-RELATED"/>
    <property type="match status" value="1"/>
</dbReference>
<keyword evidence="5 7" id="KW-1133">Transmembrane helix</keyword>
<evidence type="ECO:0000259" key="8">
    <source>
        <dbReference type="PROSITE" id="PS50928"/>
    </source>
</evidence>
<dbReference type="GO" id="GO:0005886">
    <property type="term" value="C:plasma membrane"/>
    <property type="evidence" value="ECO:0007669"/>
    <property type="project" value="UniProtKB-SubCell"/>
</dbReference>
<evidence type="ECO:0000256" key="6">
    <source>
        <dbReference type="ARBA" id="ARBA00023136"/>
    </source>
</evidence>
<accession>A0A174A7T9</accession>
<evidence type="ECO:0000313" key="10">
    <source>
        <dbReference type="Proteomes" id="UP000095651"/>
    </source>
</evidence>
<evidence type="ECO:0000256" key="7">
    <source>
        <dbReference type="RuleBase" id="RU363032"/>
    </source>
</evidence>
<evidence type="ECO:0000256" key="1">
    <source>
        <dbReference type="ARBA" id="ARBA00004651"/>
    </source>
</evidence>
<comment type="similarity">
    <text evidence="7">Belongs to the binding-protein-dependent transport system permease family.</text>
</comment>
<dbReference type="PROSITE" id="PS50928">
    <property type="entry name" value="ABC_TM1"/>
    <property type="match status" value="1"/>
</dbReference>
<sequence>MYSPLTFKKGDKMAKYTIKKILGMIPMLLIITFIIYWLLDLTPGDPVSYLMDPEALARLTAEQVAALRAQYGLDDPFFVRYFKWLGRLLTGDFGYSSSSGVPVIQIMAERLPATLELAVAALCISTVLGSVLGVLGAIYKGTIGDNVLTVAGMIGVSIPQFFFGVCAILIFALNLGWLPVGGRTDPTVVNFAGRIKYLVMPALVLGISMTAGVMRYARSSMLDTMNKDYIKTARSKGLSEFRVNLVHGFRVSLTPVIVLVGFRLPTLIAGSVVIETVFQWPGIGSAFNTAVRSQNYNLVMMLALLFVFMTLFASTLVDILTAALDPRIKLER</sequence>
<dbReference type="GO" id="GO:0055085">
    <property type="term" value="P:transmembrane transport"/>
    <property type="evidence" value="ECO:0007669"/>
    <property type="project" value="InterPro"/>
</dbReference>
<dbReference type="InterPro" id="IPR045621">
    <property type="entry name" value="BPD_transp_1_N"/>
</dbReference>
<proteinExistence type="inferred from homology"/>
<feature type="domain" description="ABC transmembrane type-1" evidence="8">
    <location>
        <begin position="111"/>
        <end position="317"/>
    </location>
</feature>
<evidence type="ECO:0000256" key="3">
    <source>
        <dbReference type="ARBA" id="ARBA00022475"/>
    </source>
</evidence>
<keyword evidence="4 7" id="KW-0812">Transmembrane</keyword>
<dbReference type="EMBL" id="CYZE01000002">
    <property type="protein sequence ID" value="CUN84752.1"/>
    <property type="molecule type" value="Genomic_DNA"/>
</dbReference>